<evidence type="ECO:0000313" key="2">
    <source>
        <dbReference type="EMBL" id="AEF85531.1"/>
    </source>
</evidence>
<reference evidence="2 3" key="2">
    <citation type="journal article" date="2011" name="ISME J.">
        <title>RNA-seq reveals cooperative metabolic interactions between two termite-gut spirochete species in co-culture.</title>
        <authorList>
            <person name="Rosenthal A.Z."/>
            <person name="Matson E.G."/>
            <person name="Eldar A."/>
            <person name="Leadbetter J.R."/>
        </authorList>
    </citation>
    <scope>NUCLEOTIDE SEQUENCE [LARGE SCALE GENOMIC DNA]</scope>
    <source>
        <strain evidence="3">ATCC BAA-887 / DSM 12427 / ZAS-2</strain>
    </source>
</reference>
<dbReference type="OrthoDB" id="9815473at2"/>
<dbReference type="Gene3D" id="3.90.190.10">
    <property type="entry name" value="Protein tyrosine phosphatase superfamily"/>
    <property type="match status" value="1"/>
</dbReference>
<dbReference type="InterPro" id="IPR026893">
    <property type="entry name" value="Tyr/Ser_Pase_IphP-type"/>
</dbReference>
<proteinExistence type="predicted"/>
<dbReference type="eggNOG" id="COG2365">
    <property type="taxonomic scope" value="Bacteria"/>
</dbReference>
<feature type="signal peptide" evidence="1">
    <location>
        <begin position="1"/>
        <end position="21"/>
    </location>
</feature>
<dbReference type="GO" id="GO:0004721">
    <property type="term" value="F:phosphoprotein phosphatase activity"/>
    <property type="evidence" value="ECO:0007669"/>
    <property type="project" value="InterPro"/>
</dbReference>
<dbReference type="KEGG" id="tpi:TREPR_1712"/>
<dbReference type="SUPFAM" id="SSF52799">
    <property type="entry name" value="(Phosphotyrosine protein) phosphatases II"/>
    <property type="match status" value="2"/>
</dbReference>
<dbReference type="RefSeq" id="WP_015708413.1">
    <property type="nucleotide sequence ID" value="NC_015578.1"/>
</dbReference>
<protein>
    <submittedName>
        <fullName evidence="2">Protein tyrosine/serine phosphatase</fullName>
    </submittedName>
</protein>
<name>F5YMV6_TREPZ</name>
<feature type="chain" id="PRO_5003329847" evidence="1">
    <location>
        <begin position="22"/>
        <end position="571"/>
    </location>
</feature>
<dbReference type="HOGENOM" id="CLU_477285_0_0_12"/>
<dbReference type="Proteomes" id="UP000009223">
    <property type="component" value="Chromosome"/>
</dbReference>
<dbReference type="PROSITE" id="PS51257">
    <property type="entry name" value="PROKAR_LIPOPROTEIN"/>
    <property type="match status" value="1"/>
</dbReference>
<evidence type="ECO:0000256" key="1">
    <source>
        <dbReference type="SAM" id="SignalP"/>
    </source>
</evidence>
<organism evidence="2 3">
    <name type="scientific">Treponema primitia (strain ATCC BAA-887 / DSM 12427 / ZAS-2)</name>
    <dbReference type="NCBI Taxonomy" id="545694"/>
    <lineage>
        <taxon>Bacteria</taxon>
        <taxon>Pseudomonadati</taxon>
        <taxon>Spirochaetota</taxon>
        <taxon>Spirochaetia</taxon>
        <taxon>Spirochaetales</taxon>
        <taxon>Treponemataceae</taxon>
        <taxon>Treponema</taxon>
    </lineage>
</organism>
<sequence>MKMTKLAHFFVPLTAVLTLFAACYQEVEVDDYSPGSLARIAGAYNFRDVGGYTTFNNTLFAGQILQAYQESGEALGAFQAAIQVEAPKLATVDALTAAGAIQTAWTALKNALPSYEQTLGALNLVTDLVDNPSNPDNVSNIALKLGTIAGQEWGKVQAAFPEPEYGLSAITATDRAAISAALGKVAANMNPKRIKRGVLYRSGDLSRLTDRDIKYIGGLGIQAVIDFRGITPQSGNRAAERSGEDLDRVIPGALMGQDLDPYPITDYPKVGAAISTGLEGKFGNRFAIEEGVIGSMAEYLGPDKASVNTAQVMIDGYRNFMEKEAKLTSDISAFGGSKPYEASGRQQMHNFFMYLIYKDGAPNDSDPANFRNAPVPVIAHCSAGKDRTGIATALFYSALGIPRETIISDYMLSAQYVAEKYTPVVNVLGAQLEPLVSVRREYIDSMFKYIDDTFPANRWETASDETSALKEQIATMAANPPFNGYGLGASIAAAGYLYGTKSAEAGKNIFPNAAYDKSAAVIKFLTEPLAKTTFYTYSYTGNVITGTPVTHNGGLGLTPQEIYQLRKLYLE</sequence>
<dbReference type="AlphaFoldDB" id="F5YMV6"/>
<dbReference type="EMBL" id="CP001843">
    <property type="protein sequence ID" value="AEF85531.1"/>
    <property type="molecule type" value="Genomic_DNA"/>
</dbReference>
<gene>
    <name evidence="2" type="ordered locus">TREPR_1712</name>
</gene>
<accession>F5YMV6</accession>
<evidence type="ECO:0000313" key="3">
    <source>
        <dbReference type="Proteomes" id="UP000009223"/>
    </source>
</evidence>
<keyword evidence="1" id="KW-0732">Signal</keyword>
<keyword evidence="3" id="KW-1185">Reference proteome</keyword>
<dbReference type="STRING" id="545694.TREPR_1712"/>
<dbReference type="Pfam" id="PF13350">
    <property type="entry name" value="Y_phosphatase3"/>
    <property type="match status" value="1"/>
</dbReference>
<dbReference type="InterPro" id="IPR029021">
    <property type="entry name" value="Prot-tyrosine_phosphatase-like"/>
</dbReference>
<reference evidence="3" key="1">
    <citation type="submission" date="2009-12" db="EMBL/GenBank/DDBJ databases">
        <title>Complete sequence of Treponema primitia strain ZAS-2.</title>
        <authorList>
            <person name="Tetu S.G."/>
            <person name="Matson E."/>
            <person name="Ren Q."/>
            <person name="Seshadri R."/>
            <person name="Elbourne L."/>
            <person name="Hassan K.A."/>
            <person name="Durkin A."/>
            <person name="Radune D."/>
            <person name="Mohamoud Y."/>
            <person name="Shay R."/>
            <person name="Jin S."/>
            <person name="Zhang X."/>
            <person name="Lucey K."/>
            <person name="Ballor N.R."/>
            <person name="Ottesen E."/>
            <person name="Rosenthal R."/>
            <person name="Allen A."/>
            <person name="Leadbetter J.R."/>
            <person name="Paulsen I.T."/>
        </authorList>
    </citation>
    <scope>NUCLEOTIDE SEQUENCE [LARGE SCALE GENOMIC DNA]</scope>
    <source>
        <strain evidence="3">ATCC BAA-887 / DSM 12427 / ZAS-2</strain>
    </source>
</reference>